<reference evidence="2 3" key="1">
    <citation type="journal article" date="2023" name="Plants (Basel)">
        <title>Bridging the Gap: Combining Genomics and Transcriptomics Approaches to Understand Stylosanthes scabra, an Orphan Legume from the Brazilian Caatinga.</title>
        <authorList>
            <person name="Ferreira-Neto J.R.C."/>
            <person name="da Silva M.D."/>
            <person name="Binneck E."/>
            <person name="de Melo N.F."/>
            <person name="da Silva R.H."/>
            <person name="de Melo A.L.T.M."/>
            <person name="Pandolfi V."/>
            <person name="Bustamante F.O."/>
            <person name="Brasileiro-Vidal A.C."/>
            <person name="Benko-Iseppon A.M."/>
        </authorList>
    </citation>
    <scope>NUCLEOTIDE SEQUENCE [LARGE SCALE GENOMIC DNA]</scope>
    <source>
        <tissue evidence="2">Leaves</tissue>
    </source>
</reference>
<feature type="region of interest" description="Disordered" evidence="1">
    <location>
        <begin position="61"/>
        <end position="80"/>
    </location>
</feature>
<proteinExistence type="predicted"/>
<gene>
    <name evidence="2" type="ORF">PIB30_056398</name>
</gene>
<evidence type="ECO:0000256" key="1">
    <source>
        <dbReference type="SAM" id="MobiDB-lite"/>
    </source>
</evidence>
<dbReference type="EMBL" id="JASCZI010181693">
    <property type="protein sequence ID" value="MED6185368.1"/>
    <property type="molecule type" value="Genomic_DNA"/>
</dbReference>
<keyword evidence="3" id="KW-1185">Reference proteome</keyword>
<sequence length="124" mass="13832">MGNGNENRGESPKHGFRKGFERGKQVSGSKRFESFKVSNSAECSRAPGNRFYYNRVDSLSHSSKENGISRRGPRVDSGSSRIDSLVPDFEFNVQNCLRVDSSSSESILKSLNPLVRRKNVTVMT</sequence>
<feature type="region of interest" description="Disordered" evidence="1">
    <location>
        <begin position="1"/>
        <end position="31"/>
    </location>
</feature>
<accession>A0ABU6WL25</accession>
<organism evidence="2 3">
    <name type="scientific">Stylosanthes scabra</name>
    <dbReference type="NCBI Taxonomy" id="79078"/>
    <lineage>
        <taxon>Eukaryota</taxon>
        <taxon>Viridiplantae</taxon>
        <taxon>Streptophyta</taxon>
        <taxon>Embryophyta</taxon>
        <taxon>Tracheophyta</taxon>
        <taxon>Spermatophyta</taxon>
        <taxon>Magnoliopsida</taxon>
        <taxon>eudicotyledons</taxon>
        <taxon>Gunneridae</taxon>
        <taxon>Pentapetalae</taxon>
        <taxon>rosids</taxon>
        <taxon>fabids</taxon>
        <taxon>Fabales</taxon>
        <taxon>Fabaceae</taxon>
        <taxon>Papilionoideae</taxon>
        <taxon>50 kb inversion clade</taxon>
        <taxon>dalbergioids sensu lato</taxon>
        <taxon>Dalbergieae</taxon>
        <taxon>Pterocarpus clade</taxon>
        <taxon>Stylosanthes</taxon>
    </lineage>
</organism>
<dbReference type="Proteomes" id="UP001341840">
    <property type="component" value="Unassembled WGS sequence"/>
</dbReference>
<comment type="caution">
    <text evidence="2">The sequence shown here is derived from an EMBL/GenBank/DDBJ whole genome shotgun (WGS) entry which is preliminary data.</text>
</comment>
<feature type="compositionally biased region" description="Basic and acidic residues" evidence="1">
    <location>
        <begin position="7"/>
        <end position="31"/>
    </location>
</feature>
<name>A0ABU6WL25_9FABA</name>
<protein>
    <submittedName>
        <fullName evidence="2">Uncharacterized protein</fullName>
    </submittedName>
</protein>
<evidence type="ECO:0000313" key="2">
    <source>
        <dbReference type="EMBL" id="MED6185368.1"/>
    </source>
</evidence>
<evidence type="ECO:0000313" key="3">
    <source>
        <dbReference type="Proteomes" id="UP001341840"/>
    </source>
</evidence>